<dbReference type="PANTHER" id="PTHR21356">
    <property type="entry name" value="ARMADILLO REPEAT CONTAINING 2"/>
    <property type="match status" value="1"/>
</dbReference>
<reference evidence="2 3" key="1">
    <citation type="journal article" date="2019" name="J. Hered.">
        <title>An Improved Genome Assembly for Drosophila navojoa, the Basal Species in the mojavensis Cluster.</title>
        <authorList>
            <person name="Vanderlinde T."/>
            <person name="Dupim E.G."/>
            <person name="Nazario-Yepiz N.O."/>
            <person name="Carvalho A.B."/>
        </authorList>
    </citation>
    <scope>NUCLEOTIDE SEQUENCE [LARGE SCALE GENOMIC DNA]</scope>
    <source>
        <strain evidence="2">Navoj_Jal97</strain>
        <tissue evidence="2">Whole organism</tissue>
    </source>
</reference>
<evidence type="ECO:0000313" key="3">
    <source>
        <dbReference type="Proteomes" id="UP000295192"/>
    </source>
</evidence>
<dbReference type="InterPro" id="IPR038905">
    <property type="entry name" value="ARMC2"/>
</dbReference>
<comment type="caution">
    <text evidence="2">The sequence shown here is derived from an EMBL/GenBank/DDBJ whole genome shotgun (WGS) entry which is preliminary data.</text>
</comment>
<dbReference type="AlphaFoldDB" id="A0A484B141"/>
<proteinExistence type="predicted"/>
<feature type="region of interest" description="Disordered" evidence="1">
    <location>
        <begin position="1"/>
        <end position="60"/>
    </location>
</feature>
<dbReference type="PANTHER" id="PTHR21356:SF1">
    <property type="entry name" value="ARMADILLO REPEAT-CONTAINING PROTEIN 2"/>
    <property type="match status" value="1"/>
</dbReference>
<evidence type="ECO:0000313" key="2">
    <source>
        <dbReference type="EMBL" id="TDG41952.1"/>
    </source>
</evidence>
<dbReference type="GO" id="GO:0044782">
    <property type="term" value="P:cilium organization"/>
    <property type="evidence" value="ECO:0007669"/>
    <property type="project" value="TreeGrafter"/>
</dbReference>
<accession>A0A484B141</accession>
<protein>
    <submittedName>
        <fullName evidence="2">Uncharacterized protein</fullName>
    </submittedName>
</protein>
<gene>
    <name evidence="2" type="ORF">AWZ03_011641</name>
</gene>
<evidence type="ECO:0000256" key="1">
    <source>
        <dbReference type="SAM" id="MobiDB-lite"/>
    </source>
</evidence>
<name>A0A484B141_DRONA</name>
<dbReference type="OrthoDB" id="247006at2759"/>
<feature type="compositionally biased region" description="Low complexity" evidence="1">
    <location>
        <begin position="15"/>
        <end position="39"/>
    </location>
</feature>
<dbReference type="Proteomes" id="UP000295192">
    <property type="component" value="Unassembled WGS sequence"/>
</dbReference>
<organism evidence="2 3">
    <name type="scientific">Drosophila navojoa</name>
    <name type="common">Fruit fly</name>
    <dbReference type="NCBI Taxonomy" id="7232"/>
    <lineage>
        <taxon>Eukaryota</taxon>
        <taxon>Metazoa</taxon>
        <taxon>Ecdysozoa</taxon>
        <taxon>Arthropoda</taxon>
        <taxon>Hexapoda</taxon>
        <taxon>Insecta</taxon>
        <taxon>Pterygota</taxon>
        <taxon>Neoptera</taxon>
        <taxon>Endopterygota</taxon>
        <taxon>Diptera</taxon>
        <taxon>Brachycera</taxon>
        <taxon>Muscomorpha</taxon>
        <taxon>Ephydroidea</taxon>
        <taxon>Drosophilidae</taxon>
        <taxon>Drosophila</taxon>
    </lineage>
</organism>
<dbReference type="EMBL" id="LSRL02000284">
    <property type="protein sequence ID" value="TDG41952.1"/>
    <property type="molecule type" value="Genomic_DNA"/>
</dbReference>
<keyword evidence="3" id="KW-1185">Reference proteome</keyword>
<sequence>MSLLLKRRSRSETRAQPTAAAAPPKQETTKKQQQQQQQQKDNEHSIQHLGLGTGMGRRKTSAELISEAKLYLGDLSTTTATAAAAMTAAGGARLVSTRRPITPREPGRVLYGKVALAGRPPSAFS</sequence>